<dbReference type="EMBL" id="JANAVB010035417">
    <property type="protein sequence ID" value="KAJ6805517.1"/>
    <property type="molecule type" value="Genomic_DNA"/>
</dbReference>
<dbReference type="InterPro" id="IPR020549">
    <property type="entry name" value="YbeY_CS"/>
</dbReference>
<accession>A0AAX6EMY3</accession>
<sequence>MVVNGRPLKRAKRRVTADLHDFLTFPLPSAAGGSGGDFRSSVRSFLARHCRLPPPASSVLSPLAVTSVSLLTWRVTFRIGKGEEEGDGMGRRNGVVEMDVVEEDVRRSRSVYCDQCRVVGWSGHPVCGKRYHFIIRSEINPIPGYHQMCTRCGSLLHMLDSRCVSCKYEMTVEDYEDWAYRQLDDATHLLHGVVHANGYGHLLRVNGREGGSKCLTGCDIMSFWDRLCKMLHVRKVTVMDISKKYGVEYRLLHAVTAGHPWYGDWGYKFGAGSYAVTSDAYKKAVETLSRMPLSFFFSQARSPRTSLQNTIALYWSLSDRQLETVRDLFCYVTKLLHNTHEQSQTRTISKKKIMESNASALCTWTKDDVEKVEEKMVKILRVAGRSRWVTWHALRGAVCQSVSSPELLDYCLKDLGGKTIADMVVSVRCSPKTSAIEYRVEAASNRLIPTQNQRTPSAEQLSHDLKYLYDAILNPATMHEYKPKEMWQSAISSATKLLDCKQFIKHYDEPASKLLQPSNPFALQVLCYLELLDQPKDYTAPPPELLVLPVAATVADLKILATKAFQETYLIFQRLQVEQLLEYEYVNDSTNVKLLIGRNAVVKVIGRCQGDERRLGQFRMERGLENWIVDCRCGAKDDDGERMMACDSCAVWHHTRCAGVSDYEAVPVKFVCKKCSGNKNKSNGIYNTSNKRCKDEVTTSSMNISRGYGHMSTVG</sequence>
<reference evidence="7" key="2">
    <citation type="submission" date="2023-04" db="EMBL/GenBank/DDBJ databases">
        <authorList>
            <person name="Bruccoleri R.E."/>
            <person name="Oakeley E.J."/>
            <person name="Faust A.-M."/>
            <person name="Dessus-Babus S."/>
            <person name="Altorfer M."/>
            <person name="Burckhardt D."/>
            <person name="Oertli M."/>
            <person name="Naumann U."/>
            <person name="Petersen F."/>
            <person name="Wong J."/>
        </authorList>
    </citation>
    <scope>NUCLEOTIDE SEQUENCE</scope>
    <source>
        <strain evidence="7">GSM-AAB239-AS_SAM_17_03QT</strain>
        <tissue evidence="7">Leaf</tissue>
    </source>
</reference>
<dbReference type="AlphaFoldDB" id="A0AAX6EMY3"/>
<keyword evidence="1" id="KW-0479">Metal-binding</keyword>
<evidence type="ECO:0000256" key="5">
    <source>
        <dbReference type="ARBA" id="ARBA00023163"/>
    </source>
</evidence>
<keyword evidence="5" id="KW-0804">Transcription</keyword>
<name>A0AAX6EMY3_IRIPA</name>
<dbReference type="PROSITE" id="PS01306">
    <property type="entry name" value="UPF0054"/>
    <property type="match status" value="1"/>
</dbReference>
<dbReference type="InterPro" id="IPR059080">
    <property type="entry name" value="WHD_PTC1"/>
</dbReference>
<keyword evidence="2" id="KW-0863">Zinc-finger</keyword>
<keyword evidence="3" id="KW-0862">Zinc</keyword>
<dbReference type="InterPro" id="IPR013083">
    <property type="entry name" value="Znf_RING/FYVE/PHD"/>
</dbReference>
<dbReference type="Gene3D" id="3.30.40.10">
    <property type="entry name" value="Zinc/RING finger domain, C3HC4 (zinc finger)"/>
    <property type="match status" value="1"/>
</dbReference>
<dbReference type="InterPro" id="IPR019786">
    <property type="entry name" value="Zinc_finger_PHD-type_CS"/>
</dbReference>
<evidence type="ECO:0000313" key="8">
    <source>
        <dbReference type="Proteomes" id="UP001140949"/>
    </source>
</evidence>
<gene>
    <name evidence="7" type="ORF">M6B38_179535</name>
</gene>
<dbReference type="InterPro" id="IPR001965">
    <property type="entry name" value="Znf_PHD"/>
</dbReference>
<dbReference type="PANTHER" id="PTHR46201:SF3">
    <property type="entry name" value="OS01G0877500 PROTEIN"/>
    <property type="match status" value="1"/>
</dbReference>
<evidence type="ECO:0000256" key="1">
    <source>
        <dbReference type="ARBA" id="ARBA00022723"/>
    </source>
</evidence>
<evidence type="ECO:0000256" key="3">
    <source>
        <dbReference type="ARBA" id="ARBA00022833"/>
    </source>
</evidence>
<dbReference type="InterPro" id="IPR057765">
    <property type="entry name" value="MS1-like_ubiquitin"/>
</dbReference>
<dbReference type="InterPro" id="IPR058054">
    <property type="entry name" value="Znf_MS1-like"/>
</dbReference>
<dbReference type="Pfam" id="PF00628">
    <property type="entry name" value="PHD"/>
    <property type="match status" value="1"/>
</dbReference>
<evidence type="ECO:0000259" key="6">
    <source>
        <dbReference type="SMART" id="SM00249"/>
    </source>
</evidence>
<keyword evidence="4" id="KW-0805">Transcription regulation</keyword>
<evidence type="ECO:0000256" key="4">
    <source>
        <dbReference type="ARBA" id="ARBA00023015"/>
    </source>
</evidence>
<reference evidence="7" key="1">
    <citation type="journal article" date="2023" name="GigaByte">
        <title>Genome assembly of the bearded iris, Iris pallida Lam.</title>
        <authorList>
            <person name="Bruccoleri R.E."/>
            <person name="Oakeley E.J."/>
            <person name="Faust A.M.E."/>
            <person name="Altorfer M."/>
            <person name="Dessus-Babus S."/>
            <person name="Burckhardt D."/>
            <person name="Oertli M."/>
            <person name="Naumann U."/>
            <person name="Petersen F."/>
            <person name="Wong J."/>
        </authorList>
    </citation>
    <scope>NUCLEOTIDE SEQUENCE</scope>
    <source>
        <strain evidence="7">GSM-AAB239-AS_SAM_17_03QT</strain>
    </source>
</reference>
<comment type="caution">
    <text evidence="7">The sequence shown here is derived from an EMBL/GenBank/DDBJ whole genome shotgun (WGS) entry which is preliminary data.</text>
</comment>
<dbReference type="PROSITE" id="PS01359">
    <property type="entry name" value="ZF_PHD_1"/>
    <property type="match status" value="1"/>
</dbReference>
<dbReference type="CDD" id="cd15556">
    <property type="entry name" value="PHD_MMD1_like"/>
    <property type="match status" value="1"/>
</dbReference>
<dbReference type="Pfam" id="PF25874">
    <property type="entry name" value="WHD_plant_repro"/>
    <property type="match status" value="1"/>
</dbReference>
<dbReference type="PANTHER" id="PTHR46201">
    <property type="entry name" value="PHD FINGER PROTEIN MALE MEIOCYTE DEATH 1-RELATED"/>
    <property type="match status" value="1"/>
</dbReference>
<dbReference type="SUPFAM" id="SSF57903">
    <property type="entry name" value="FYVE/PHD zinc finger"/>
    <property type="match status" value="1"/>
</dbReference>
<keyword evidence="8" id="KW-1185">Reference proteome</keyword>
<dbReference type="Pfam" id="PF25565">
    <property type="entry name" value="Ubiquitin_At1g33420"/>
    <property type="match status" value="1"/>
</dbReference>
<dbReference type="InterPro" id="IPR019787">
    <property type="entry name" value="Znf_PHD-finger"/>
</dbReference>
<evidence type="ECO:0000313" key="7">
    <source>
        <dbReference type="EMBL" id="KAJ6805517.1"/>
    </source>
</evidence>
<dbReference type="SMART" id="SM00249">
    <property type="entry name" value="PHD"/>
    <property type="match status" value="1"/>
</dbReference>
<dbReference type="GO" id="GO:0008270">
    <property type="term" value="F:zinc ion binding"/>
    <property type="evidence" value="ECO:0007669"/>
    <property type="project" value="UniProtKB-KW"/>
</dbReference>
<organism evidence="7 8">
    <name type="scientific">Iris pallida</name>
    <name type="common">Sweet iris</name>
    <dbReference type="NCBI Taxonomy" id="29817"/>
    <lineage>
        <taxon>Eukaryota</taxon>
        <taxon>Viridiplantae</taxon>
        <taxon>Streptophyta</taxon>
        <taxon>Embryophyta</taxon>
        <taxon>Tracheophyta</taxon>
        <taxon>Spermatophyta</taxon>
        <taxon>Magnoliopsida</taxon>
        <taxon>Liliopsida</taxon>
        <taxon>Asparagales</taxon>
        <taxon>Iridaceae</taxon>
        <taxon>Iridoideae</taxon>
        <taxon>Irideae</taxon>
        <taxon>Iris</taxon>
    </lineage>
</organism>
<dbReference type="Proteomes" id="UP001140949">
    <property type="component" value="Unassembled WGS sequence"/>
</dbReference>
<feature type="domain" description="Zinc finger PHD-type" evidence="6">
    <location>
        <begin position="630"/>
        <end position="676"/>
    </location>
</feature>
<protein>
    <submittedName>
        <fullName evidence="7">PHD finger protein</fullName>
    </submittedName>
</protein>
<evidence type="ECO:0000256" key="2">
    <source>
        <dbReference type="ARBA" id="ARBA00022771"/>
    </source>
</evidence>
<dbReference type="InterPro" id="IPR011011">
    <property type="entry name" value="Znf_FYVE_PHD"/>
</dbReference>
<proteinExistence type="predicted"/>